<keyword evidence="5" id="KW-1185">Reference proteome</keyword>
<feature type="domain" description="CCHC-type" evidence="3">
    <location>
        <begin position="343"/>
        <end position="357"/>
    </location>
</feature>
<reference evidence="4" key="1">
    <citation type="submission" date="2021-12" db="EMBL/GenBank/DDBJ databases">
        <authorList>
            <person name="King R."/>
        </authorList>
    </citation>
    <scope>NUCLEOTIDE SEQUENCE</scope>
</reference>
<evidence type="ECO:0000256" key="1">
    <source>
        <dbReference type="PROSITE-ProRule" id="PRU00047"/>
    </source>
</evidence>
<evidence type="ECO:0000256" key="2">
    <source>
        <dbReference type="SAM" id="MobiDB-lite"/>
    </source>
</evidence>
<dbReference type="GO" id="GO:0008270">
    <property type="term" value="F:zinc ion binding"/>
    <property type="evidence" value="ECO:0007669"/>
    <property type="project" value="UniProtKB-KW"/>
</dbReference>
<dbReference type="InterPro" id="IPR036875">
    <property type="entry name" value="Znf_CCHC_sf"/>
</dbReference>
<feature type="compositionally biased region" description="Basic and acidic residues" evidence="2">
    <location>
        <begin position="58"/>
        <end position="70"/>
    </location>
</feature>
<feature type="compositionally biased region" description="Polar residues" evidence="2">
    <location>
        <begin position="1"/>
        <end position="24"/>
    </location>
</feature>
<keyword evidence="1" id="KW-0862">Zinc</keyword>
<dbReference type="Proteomes" id="UP001154078">
    <property type="component" value="Chromosome 5"/>
</dbReference>
<dbReference type="AlphaFoldDB" id="A0A9P0FKE7"/>
<protein>
    <recommendedName>
        <fullName evidence="3">CCHC-type domain-containing protein</fullName>
    </recommendedName>
</protein>
<dbReference type="PROSITE" id="PS50158">
    <property type="entry name" value="ZF_CCHC"/>
    <property type="match status" value="1"/>
</dbReference>
<feature type="compositionally biased region" description="Basic and acidic residues" evidence="2">
    <location>
        <begin position="218"/>
        <end position="245"/>
    </location>
</feature>
<feature type="compositionally biased region" description="Basic and acidic residues" evidence="2">
    <location>
        <begin position="32"/>
        <end position="41"/>
    </location>
</feature>
<keyword evidence="1" id="KW-0479">Metal-binding</keyword>
<sequence>MDSSCDPRSSSHGAISKRSCSNLNDDFDDDKDFSNLEREIFHGSNPKKKKSNQNEDEEKLRHSSNEDHYGLPEMKMFNPWMDEVENEENSTTKKEKYDPSYDDCKSIITIKEEPLDMDISDNEVNNSNIQSYEQNQSFLGSNNNNFDFNNSVTLNTTNTQSLLSFGGYGIPLMQNYCYEPSDETKPPPLPSPPPPAPPPPPPPAETTQNEVLPTAVKEAPKQKKENPLGDGNKAKELNKDSKCQKMILDREKVTKEPIVPTIKEVSKESQSAEAATVARQSAQLRRGVATSAANVANYGLNSNNITLGRHSVPISLLKAYQGTPHSIRVQNDNVFLPTASGLCWRCGRPGHARGKCPAENKHIQFCSRCGLLGVKSSACCNKPATAPFSDPFTPAEGYVDKRRAFKQKAPLNARRPPPNLPKFCWNCGVCVTAIFD</sequence>
<evidence type="ECO:0000313" key="5">
    <source>
        <dbReference type="Proteomes" id="UP001154078"/>
    </source>
</evidence>
<dbReference type="EMBL" id="OV121136">
    <property type="protein sequence ID" value="CAH0558057.1"/>
    <property type="molecule type" value="Genomic_DNA"/>
</dbReference>
<evidence type="ECO:0000313" key="4">
    <source>
        <dbReference type="EMBL" id="CAH0558057.1"/>
    </source>
</evidence>
<dbReference type="InterPro" id="IPR001878">
    <property type="entry name" value="Znf_CCHC"/>
</dbReference>
<name>A0A9P0FKE7_BRAAE</name>
<feature type="region of interest" description="Disordered" evidence="2">
    <location>
        <begin position="1"/>
        <end position="72"/>
    </location>
</feature>
<dbReference type="SUPFAM" id="SSF57756">
    <property type="entry name" value="Retrovirus zinc finger-like domains"/>
    <property type="match status" value="1"/>
</dbReference>
<dbReference type="OrthoDB" id="6784237at2759"/>
<evidence type="ECO:0000259" key="3">
    <source>
        <dbReference type="PROSITE" id="PS50158"/>
    </source>
</evidence>
<feature type="compositionally biased region" description="Pro residues" evidence="2">
    <location>
        <begin position="186"/>
        <end position="204"/>
    </location>
</feature>
<gene>
    <name evidence="4" type="ORF">MELIAE_LOCUS8610</name>
</gene>
<keyword evidence="1" id="KW-0863">Zinc-finger</keyword>
<organism evidence="4 5">
    <name type="scientific">Brassicogethes aeneus</name>
    <name type="common">Rape pollen beetle</name>
    <name type="synonym">Meligethes aeneus</name>
    <dbReference type="NCBI Taxonomy" id="1431903"/>
    <lineage>
        <taxon>Eukaryota</taxon>
        <taxon>Metazoa</taxon>
        <taxon>Ecdysozoa</taxon>
        <taxon>Arthropoda</taxon>
        <taxon>Hexapoda</taxon>
        <taxon>Insecta</taxon>
        <taxon>Pterygota</taxon>
        <taxon>Neoptera</taxon>
        <taxon>Endopterygota</taxon>
        <taxon>Coleoptera</taxon>
        <taxon>Polyphaga</taxon>
        <taxon>Cucujiformia</taxon>
        <taxon>Nitidulidae</taxon>
        <taxon>Meligethinae</taxon>
        <taxon>Brassicogethes</taxon>
    </lineage>
</organism>
<proteinExistence type="predicted"/>
<accession>A0A9P0FKE7</accession>
<dbReference type="GO" id="GO:0003676">
    <property type="term" value="F:nucleic acid binding"/>
    <property type="evidence" value="ECO:0007669"/>
    <property type="project" value="InterPro"/>
</dbReference>
<feature type="region of interest" description="Disordered" evidence="2">
    <location>
        <begin position="177"/>
        <end position="245"/>
    </location>
</feature>